<evidence type="ECO:0000256" key="13">
    <source>
        <dbReference type="SAM" id="Coils"/>
    </source>
</evidence>
<dbReference type="GO" id="GO:0046872">
    <property type="term" value="F:metal ion binding"/>
    <property type="evidence" value="ECO:0007669"/>
    <property type="project" value="UniProtKB-KW"/>
</dbReference>
<evidence type="ECO:0000256" key="3">
    <source>
        <dbReference type="ARBA" id="ARBA00022448"/>
    </source>
</evidence>
<keyword evidence="8 11" id="KW-0342">GTP-binding</keyword>
<dbReference type="InParanoid" id="A0A0V0R6C4"/>
<dbReference type="SMART" id="SM00178">
    <property type="entry name" value="SAR"/>
    <property type="match status" value="1"/>
</dbReference>
<evidence type="ECO:0000256" key="6">
    <source>
        <dbReference type="ARBA" id="ARBA00022927"/>
    </source>
</evidence>
<keyword evidence="4" id="KW-0519">Myristate</keyword>
<feature type="binding site" evidence="11">
    <location>
        <begin position="555"/>
        <end position="562"/>
    </location>
    <ligand>
        <name>GTP</name>
        <dbReference type="ChEBI" id="CHEBI:37565"/>
    </ligand>
</feature>
<evidence type="ECO:0000256" key="12">
    <source>
        <dbReference type="PIRSR" id="PIRSR606689-2"/>
    </source>
</evidence>
<evidence type="ECO:0000256" key="9">
    <source>
        <dbReference type="ARBA" id="ARBA00023288"/>
    </source>
</evidence>
<dbReference type="Pfam" id="PF00025">
    <property type="entry name" value="Arf"/>
    <property type="match status" value="1"/>
</dbReference>
<dbReference type="PANTHER" id="PTHR45697">
    <property type="entry name" value="ADP-RIBOSYLATION FACTOR-LIKE PROTEIN 2-RELATED"/>
    <property type="match status" value="1"/>
</dbReference>
<dbReference type="EMBL" id="LDAU01000040">
    <property type="protein sequence ID" value="KRX10030.1"/>
    <property type="molecule type" value="Genomic_DNA"/>
</dbReference>
<comment type="subcellular location">
    <subcellularLocation>
        <location evidence="1">Golgi apparatus</location>
    </subcellularLocation>
</comment>
<dbReference type="GO" id="GO:0005525">
    <property type="term" value="F:GTP binding"/>
    <property type="evidence" value="ECO:0007669"/>
    <property type="project" value="UniProtKB-KW"/>
</dbReference>
<evidence type="ECO:0000256" key="2">
    <source>
        <dbReference type="ARBA" id="ARBA00010290"/>
    </source>
</evidence>
<evidence type="ECO:0000256" key="11">
    <source>
        <dbReference type="PIRSR" id="PIRSR606689-1"/>
    </source>
</evidence>
<dbReference type="AlphaFoldDB" id="A0A0V0R6C4"/>
<organism evidence="14 15">
    <name type="scientific">Pseudocohnilembus persalinus</name>
    <name type="common">Ciliate</name>
    <dbReference type="NCBI Taxonomy" id="266149"/>
    <lineage>
        <taxon>Eukaryota</taxon>
        <taxon>Sar</taxon>
        <taxon>Alveolata</taxon>
        <taxon>Ciliophora</taxon>
        <taxon>Intramacronucleata</taxon>
        <taxon>Oligohymenophorea</taxon>
        <taxon>Scuticociliatia</taxon>
        <taxon>Philasterida</taxon>
        <taxon>Pseudocohnilembidae</taxon>
        <taxon>Pseudocohnilembus</taxon>
    </lineage>
</organism>
<dbReference type="PRINTS" id="PR00328">
    <property type="entry name" value="SAR1GTPBP"/>
</dbReference>
<dbReference type="GO" id="GO:0015031">
    <property type="term" value="P:protein transport"/>
    <property type="evidence" value="ECO:0007669"/>
    <property type="project" value="UniProtKB-KW"/>
</dbReference>
<sequence length="719" mass="85076">MSTTARFEEYLEQKKKAHLLFTEISHIKRNSNSILQLVDKVEKNVQKNKEDLDKVMFHQERFLDFKNSKLTDEEYQKLKEEEKLKKQQEEELREKIKSNTVTCENLQNQENIADTQIQNLYLLNKGKAMSSKYLPPLPPGSQQIEDFEFRDFQNFGWTILELKNYQQVIQYGKFECPLYPYDTRPTQFFKQSIAQLRSTMLKLSVSDKDNYRMQKLLKNYTFQGIHLFRNINQHLAFQKNPQIYTSQQLFKKPDNKEKQNIDFDTYKMDRNIYYKPGEKIINDLYNPIEQKFKPKQDDQFSYTQQDLSRILPNDINQTQIDIQIQPRLQNELERKEYLEKRKNDLRKKYLQESLNKKEEIKNIDIDMDDINLNLNDYQEMQKFMDKKNIGHKNNQIQKPNQNQDNSYFQKKDIFNQSLKSADSIEVAKFLQQSQMNENDYDSEQSQKISAKNLNGKNQYNNMNNLEQQINQLVYSQGNLEQKVKYQEKLDNFYQRAQITPDFFSLKVLKLNPYMDMIPLKCEIYIEMKGIIIEGLLGIINKLRKKENELRILVLGLDNAGKTTILKSLSNEDVTNITPTHGFNIKNLKQDGFKLNVWDVGGQKALREYWSNYYENTDALVYVIDSADTKRMKEAGQELESLLQEKELNGVPVLIYANKQDLDLASPPDEIAEDLQLENIKDRQWIIVACSAKTQEGMQEGMEWLIGQCILFYISSHLSE</sequence>
<dbReference type="NCBIfam" id="TIGR00231">
    <property type="entry name" value="small_GTP"/>
    <property type="match status" value="1"/>
</dbReference>
<keyword evidence="9" id="KW-0449">Lipoprotein</keyword>
<dbReference type="PROSITE" id="PS51417">
    <property type="entry name" value="ARF"/>
    <property type="match status" value="1"/>
</dbReference>
<feature type="coiled-coil region" evidence="13">
    <location>
        <begin position="70"/>
        <end position="109"/>
    </location>
</feature>
<feature type="binding site" evidence="11">
    <location>
        <begin position="657"/>
        <end position="660"/>
    </location>
    <ligand>
        <name>GTP</name>
        <dbReference type="ChEBI" id="CHEBI:37565"/>
    </ligand>
</feature>
<dbReference type="Proteomes" id="UP000054937">
    <property type="component" value="Unassembled WGS sequence"/>
</dbReference>
<dbReference type="InterPro" id="IPR006689">
    <property type="entry name" value="Small_GTPase_ARF/SAR"/>
</dbReference>
<evidence type="ECO:0000256" key="10">
    <source>
        <dbReference type="ARBA" id="ARBA00040616"/>
    </source>
</evidence>
<dbReference type="SMART" id="SM00175">
    <property type="entry name" value="RAB"/>
    <property type="match status" value="1"/>
</dbReference>
<keyword evidence="14" id="KW-0378">Hydrolase</keyword>
<keyword evidence="7" id="KW-0333">Golgi apparatus</keyword>
<feature type="binding site" evidence="12">
    <location>
        <position position="579"/>
    </location>
    <ligand>
        <name>Mg(2+)</name>
        <dbReference type="ChEBI" id="CHEBI:18420"/>
    </ligand>
</feature>
<keyword evidence="5 11" id="KW-0547">Nucleotide-binding</keyword>
<keyword evidence="13" id="KW-0175">Coiled coil</keyword>
<protein>
    <recommendedName>
        <fullName evidence="10">ADP-ribosylation factor-like protein 3</fullName>
    </recommendedName>
</protein>
<proteinExistence type="inferred from homology"/>
<name>A0A0V0R6C4_PSEPJ</name>
<accession>A0A0V0R6C4</accession>
<evidence type="ECO:0000256" key="8">
    <source>
        <dbReference type="ARBA" id="ARBA00023134"/>
    </source>
</evidence>
<keyword evidence="12" id="KW-0460">Magnesium</keyword>
<dbReference type="Gene3D" id="3.40.50.300">
    <property type="entry name" value="P-loop containing nucleotide triphosphate hydrolases"/>
    <property type="match status" value="1"/>
</dbReference>
<evidence type="ECO:0000313" key="15">
    <source>
        <dbReference type="Proteomes" id="UP000054937"/>
    </source>
</evidence>
<dbReference type="GO" id="GO:0003924">
    <property type="term" value="F:GTPase activity"/>
    <property type="evidence" value="ECO:0007669"/>
    <property type="project" value="InterPro"/>
</dbReference>
<dbReference type="CDD" id="cd04155">
    <property type="entry name" value="Arl3"/>
    <property type="match status" value="1"/>
</dbReference>
<dbReference type="InterPro" id="IPR044612">
    <property type="entry name" value="ARL2/3"/>
</dbReference>
<dbReference type="GO" id="GO:0005794">
    <property type="term" value="C:Golgi apparatus"/>
    <property type="evidence" value="ECO:0007669"/>
    <property type="project" value="UniProtKB-SubCell"/>
</dbReference>
<gene>
    <name evidence="14" type="ORF">PPERSA_08433</name>
</gene>
<comment type="similarity">
    <text evidence="2">Belongs to the small GTPase superfamily. Arf family.</text>
</comment>
<comment type="caution">
    <text evidence="14">The sequence shown here is derived from an EMBL/GenBank/DDBJ whole genome shotgun (WGS) entry which is preliminary data.</text>
</comment>
<dbReference type="SUPFAM" id="SSF52540">
    <property type="entry name" value="P-loop containing nucleoside triphosphate hydrolases"/>
    <property type="match status" value="1"/>
</dbReference>
<keyword evidence="15" id="KW-1185">Reference proteome</keyword>
<evidence type="ECO:0000256" key="7">
    <source>
        <dbReference type="ARBA" id="ARBA00023034"/>
    </source>
</evidence>
<reference evidence="14 15" key="1">
    <citation type="journal article" date="2015" name="Sci. Rep.">
        <title>Genome of the facultative scuticociliatosis pathogen Pseudocohnilembus persalinus provides insight into its virulence through horizontal gene transfer.</title>
        <authorList>
            <person name="Xiong J."/>
            <person name="Wang G."/>
            <person name="Cheng J."/>
            <person name="Tian M."/>
            <person name="Pan X."/>
            <person name="Warren A."/>
            <person name="Jiang C."/>
            <person name="Yuan D."/>
            <person name="Miao W."/>
        </authorList>
    </citation>
    <scope>NUCLEOTIDE SEQUENCE [LARGE SCALE GENOMIC DNA]</scope>
    <source>
        <strain evidence="14">36N120E</strain>
    </source>
</reference>
<evidence type="ECO:0000256" key="5">
    <source>
        <dbReference type="ARBA" id="ARBA00022741"/>
    </source>
</evidence>
<dbReference type="SMART" id="SM00177">
    <property type="entry name" value="ARF"/>
    <property type="match status" value="1"/>
</dbReference>
<evidence type="ECO:0000256" key="1">
    <source>
        <dbReference type="ARBA" id="ARBA00004555"/>
    </source>
</evidence>
<keyword evidence="6" id="KW-0653">Protein transport</keyword>
<dbReference type="InterPro" id="IPR027417">
    <property type="entry name" value="P-loop_NTPase"/>
</dbReference>
<feature type="binding site" evidence="11">
    <location>
        <position position="601"/>
    </location>
    <ligand>
        <name>GTP</name>
        <dbReference type="ChEBI" id="CHEBI:37565"/>
    </ligand>
</feature>
<feature type="binding site" evidence="12">
    <location>
        <position position="562"/>
    </location>
    <ligand>
        <name>Mg(2+)</name>
        <dbReference type="ChEBI" id="CHEBI:18420"/>
    </ligand>
</feature>
<dbReference type="InterPro" id="IPR005225">
    <property type="entry name" value="Small_GTP-bd"/>
</dbReference>
<keyword evidence="12" id="KW-0479">Metal-binding</keyword>
<evidence type="ECO:0000313" key="14">
    <source>
        <dbReference type="EMBL" id="KRX10030.1"/>
    </source>
</evidence>
<evidence type="ECO:0000256" key="4">
    <source>
        <dbReference type="ARBA" id="ARBA00022707"/>
    </source>
</evidence>
<dbReference type="OrthoDB" id="2011769at2759"/>
<dbReference type="FunFam" id="3.40.50.300:FF:000281">
    <property type="entry name" value="ADP-ribosylation factor-like protein 3"/>
    <property type="match status" value="1"/>
</dbReference>
<keyword evidence="3" id="KW-0813">Transport</keyword>